<comment type="caution">
    <text evidence="2">The sequence shown here is derived from an EMBL/GenBank/DDBJ whole genome shotgun (WGS) entry which is preliminary data.</text>
</comment>
<dbReference type="Pfam" id="PF20613">
    <property type="entry name" value="HipA_2"/>
    <property type="match status" value="1"/>
</dbReference>
<dbReference type="RefSeq" id="WP_141849482.1">
    <property type="nucleotide sequence ID" value="NZ_BAAAPR010000022.1"/>
</dbReference>
<evidence type="ECO:0000313" key="3">
    <source>
        <dbReference type="Proteomes" id="UP000317893"/>
    </source>
</evidence>
<name>A0A542E4I0_9MICO</name>
<evidence type="ECO:0000313" key="2">
    <source>
        <dbReference type="EMBL" id="TQJ10225.1"/>
    </source>
</evidence>
<keyword evidence="3" id="KW-1185">Reference proteome</keyword>
<evidence type="ECO:0000259" key="1">
    <source>
        <dbReference type="Pfam" id="PF20613"/>
    </source>
</evidence>
<protein>
    <recommendedName>
        <fullName evidence="1">HipA-like kinase domain-containing protein</fullName>
    </recommendedName>
</protein>
<feature type="domain" description="HipA-like kinase" evidence="1">
    <location>
        <begin position="13"/>
        <end position="223"/>
    </location>
</feature>
<proteinExistence type="predicted"/>
<dbReference type="AlphaFoldDB" id="A0A542E4I0"/>
<gene>
    <name evidence="2" type="ORF">FB458_3344</name>
</gene>
<accession>A0A542E4I0</accession>
<sequence length="252" mass="26622">MLERTTVTRYVTPLREGGSLPGVVEAADLGTYVAKFRGAGQGVKVLVAEIVVAGLAALVDVPVPRLVLLDLDAPIARYEADEEVQDLLTASLGLNLGVDLLPGAFGYDGSAPPPPDLAARIVWLDALTANVDRTWANPNLLVWNGATWAIDHGAALYVHHSWPSKAPDPARFAGLPYDVSRHVLRDVAAPVAPRHDELAARLTPDAVAAVVADVPDEWLETTPYLPDVAAVRAAYGDLLAARLASTAWVPGA</sequence>
<reference evidence="2 3" key="1">
    <citation type="submission" date="2019-06" db="EMBL/GenBank/DDBJ databases">
        <title>Sequencing the genomes of 1000 actinobacteria strains.</title>
        <authorList>
            <person name="Klenk H.-P."/>
        </authorList>
    </citation>
    <scope>NUCLEOTIDE SEQUENCE [LARGE SCALE GENOMIC DNA]</scope>
    <source>
        <strain evidence="2 3">DSM 18607</strain>
    </source>
</reference>
<dbReference type="OrthoDB" id="9786330at2"/>
<dbReference type="EMBL" id="VFMN01000001">
    <property type="protein sequence ID" value="TQJ10225.1"/>
    <property type="molecule type" value="Genomic_DNA"/>
</dbReference>
<organism evidence="2 3">
    <name type="scientific">Lapillicoccus jejuensis</name>
    <dbReference type="NCBI Taxonomy" id="402171"/>
    <lineage>
        <taxon>Bacteria</taxon>
        <taxon>Bacillati</taxon>
        <taxon>Actinomycetota</taxon>
        <taxon>Actinomycetes</taxon>
        <taxon>Micrococcales</taxon>
        <taxon>Intrasporangiaceae</taxon>
        <taxon>Lapillicoccus</taxon>
    </lineage>
</organism>
<dbReference type="Proteomes" id="UP000317893">
    <property type="component" value="Unassembled WGS sequence"/>
</dbReference>
<dbReference type="InterPro" id="IPR046748">
    <property type="entry name" value="HipA_2"/>
</dbReference>